<evidence type="ECO:0000313" key="2">
    <source>
        <dbReference type="EMBL" id="MFC5052885.1"/>
    </source>
</evidence>
<feature type="signal peptide" evidence="1">
    <location>
        <begin position="1"/>
        <end position="27"/>
    </location>
</feature>
<name>A0ABV9XUG7_9PSEU</name>
<organism evidence="2 3">
    <name type="scientific">Saccharothrix xinjiangensis</name>
    <dbReference type="NCBI Taxonomy" id="204798"/>
    <lineage>
        <taxon>Bacteria</taxon>
        <taxon>Bacillati</taxon>
        <taxon>Actinomycetota</taxon>
        <taxon>Actinomycetes</taxon>
        <taxon>Pseudonocardiales</taxon>
        <taxon>Pseudonocardiaceae</taxon>
        <taxon>Saccharothrix</taxon>
    </lineage>
</organism>
<evidence type="ECO:0000313" key="3">
    <source>
        <dbReference type="Proteomes" id="UP001595833"/>
    </source>
</evidence>
<accession>A0ABV9XUG7</accession>
<sequence length="79" mass="8236">MLKFGRAAIVALLLLGGVAFTGTSATAESTDPPITIHALSTWWHAGRLDHYTTASSTGVSDAIAAGYTFLRVEGYVLPA</sequence>
<keyword evidence="1" id="KW-0732">Signal</keyword>
<reference evidence="3" key="1">
    <citation type="journal article" date="2019" name="Int. J. Syst. Evol. Microbiol.">
        <title>The Global Catalogue of Microorganisms (GCM) 10K type strain sequencing project: providing services to taxonomists for standard genome sequencing and annotation.</title>
        <authorList>
            <consortium name="The Broad Institute Genomics Platform"/>
            <consortium name="The Broad Institute Genome Sequencing Center for Infectious Disease"/>
            <person name="Wu L."/>
            <person name="Ma J."/>
        </authorList>
    </citation>
    <scope>NUCLEOTIDE SEQUENCE [LARGE SCALE GENOMIC DNA]</scope>
    <source>
        <strain evidence="3">KCTC 12848</strain>
    </source>
</reference>
<protein>
    <submittedName>
        <fullName evidence="2">Uncharacterized protein</fullName>
    </submittedName>
</protein>
<gene>
    <name evidence="2" type="ORF">ACFPFM_03845</name>
</gene>
<comment type="caution">
    <text evidence="2">The sequence shown here is derived from an EMBL/GenBank/DDBJ whole genome shotgun (WGS) entry which is preliminary data.</text>
</comment>
<evidence type="ECO:0000256" key="1">
    <source>
        <dbReference type="SAM" id="SignalP"/>
    </source>
</evidence>
<dbReference type="Proteomes" id="UP001595833">
    <property type="component" value="Unassembled WGS sequence"/>
</dbReference>
<keyword evidence="3" id="KW-1185">Reference proteome</keyword>
<feature type="chain" id="PRO_5047028730" evidence="1">
    <location>
        <begin position="28"/>
        <end position="79"/>
    </location>
</feature>
<dbReference type="RefSeq" id="WP_344037909.1">
    <property type="nucleotide sequence ID" value="NZ_BAAAKE010000009.1"/>
</dbReference>
<proteinExistence type="predicted"/>
<dbReference type="EMBL" id="JBHSJB010000004">
    <property type="protein sequence ID" value="MFC5052885.1"/>
    <property type="molecule type" value="Genomic_DNA"/>
</dbReference>